<accession>A0AB34K020</accession>
<evidence type="ECO:0000313" key="2">
    <source>
        <dbReference type="EMBL" id="KAL1527299.1"/>
    </source>
</evidence>
<dbReference type="Proteomes" id="UP001515480">
    <property type="component" value="Unassembled WGS sequence"/>
</dbReference>
<evidence type="ECO:0000313" key="3">
    <source>
        <dbReference type="Proteomes" id="UP001515480"/>
    </source>
</evidence>
<name>A0AB34K020_PRYPA</name>
<evidence type="ECO:0000259" key="1">
    <source>
        <dbReference type="SMART" id="SM01142"/>
    </source>
</evidence>
<feature type="domain" description="ATP-dependent RNA helicase Ski2/MTR4 C-terminal" evidence="1">
    <location>
        <begin position="3"/>
        <end position="131"/>
    </location>
</feature>
<protein>
    <recommendedName>
        <fullName evidence="1">ATP-dependent RNA helicase Ski2/MTR4 C-terminal domain-containing protein</fullName>
    </recommendedName>
</protein>
<comment type="caution">
    <text evidence="2">The sequence shown here is derived from an EMBL/GenBank/DDBJ whole genome shotgun (WGS) entry which is preliminary data.</text>
</comment>
<dbReference type="Pfam" id="PF08148">
    <property type="entry name" value="DSHCT"/>
    <property type="match status" value="1"/>
</dbReference>
<gene>
    <name evidence="2" type="ORF">AB1Y20_015971</name>
</gene>
<keyword evidence="3" id="KW-1185">Reference proteome</keyword>
<organism evidence="2 3">
    <name type="scientific">Prymnesium parvum</name>
    <name type="common">Toxic golden alga</name>
    <dbReference type="NCBI Taxonomy" id="97485"/>
    <lineage>
        <taxon>Eukaryota</taxon>
        <taxon>Haptista</taxon>
        <taxon>Haptophyta</taxon>
        <taxon>Prymnesiophyceae</taxon>
        <taxon>Prymnesiales</taxon>
        <taxon>Prymnesiaceae</taxon>
        <taxon>Prymnesium</taxon>
    </lineage>
</organism>
<dbReference type="EMBL" id="JBGBPQ010000003">
    <property type="protein sequence ID" value="KAL1527299.1"/>
    <property type="molecule type" value="Genomic_DNA"/>
</dbReference>
<dbReference type="SMART" id="SM01142">
    <property type="entry name" value="DSHCT"/>
    <property type="match status" value="1"/>
</dbReference>
<dbReference type="AlphaFoldDB" id="A0AB34K020"/>
<proteinExistence type="predicted"/>
<reference evidence="2 3" key="1">
    <citation type="journal article" date="2024" name="Science">
        <title>Giant polyketide synthase enzymes in the biosynthesis of giant marine polyether toxins.</title>
        <authorList>
            <person name="Fallon T.R."/>
            <person name="Shende V.V."/>
            <person name="Wierzbicki I.H."/>
            <person name="Pendleton A.L."/>
            <person name="Watervoot N.F."/>
            <person name="Auber R.P."/>
            <person name="Gonzalez D.J."/>
            <person name="Wisecaver J.H."/>
            <person name="Moore B.S."/>
        </authorList>
    </citation>
    <scope>NUCLEOTIDE SEQUENCE [LARGE SCALE GENOMIC DNA]</scope>
    <source>
        <strain evidence="2 3">12B1</strain>
    </source>
</reference>
<dbReference type="InterPro" id="IPR012961">
    <property type="entry name" value="Ski2/MTR4_C"/>
</dbReference>
<dbReference type="Gene3D" id="1.10.3380.30">
    <property type="match status" value="1"/>
</dbReference>
<sequence>MTDLTSKLSALPRGLQAAGASLLECIRAVSDEFAACQLASIDSDEISLNLEQGTARAVYTWATGGSFEAALAECPGTFEGSLVWHLRQLDELLKQLAQAAEVLGDLGLKRQLEACEVAIHRGIPFANSLYLEE</sequence>